<keyword evidence="3" id="KW-1185">Reference proteome</keyword>
<dbReference type="Proteomes" id="UP001199106">
    <property type="component" value="Unassembled WGS sequence"/>
</dbReference>
<accession>A0AAD4I450</accession>
<dbReference type="Pfam" id="PF06985">
    <property type="entry name" value="HET"/>
    <property type="match status" value="1"/>
</dbReference>
<feature type="domain" description="Heterokaryon incompatibility" evidence="1">
    <location>
        <begin position="25"/>
        <end position="117"/>
    </location>
</feature>
<evidence type="ECO:0000259" key="1">
    <source>
        <dbReference type="Pfam" id="PF06985"/>
    </source>
</evidence>
<protein>
    <recommendedName>
        <fullName evidence="1">Heterokaryon incompatibility domain-containing protein</fullName>
    </recommendedName>
</protein>
<sequence>MRLLEIHSDGEFDLVERGDDDLPRYAILSHTWLLRKGQEVTFKEMKSPVDSTIRGKLGYQKLLLCSRQAVADGLQFFWADTCCIDKASSAELSEAINSMFGWYRNATKCYAYLSDVSFDASKSGEAGYLHSQLKESRWFTRGWTLQELIAPGDVTVYDHEWKRIGTKKELLGPLSAITGIDSLALSHRCDLKELSVAKRLSWAARRETTRVEDRAYCLLGLLDVNMTLIYGEGEKAFMRLQDELLRTSDECSLLLWFRGMDTGILAPSPSHFAPCGKIVSVADSIVSNSWQMTHRGLRLTLPILSRGDGETYLGVLACRLEDHYTHVLAIHLRKHGQDDSLERPALLCSVQKCTTDCEFHSGCLEGYSGFHFVDFHRLNNATSTTVLIPLHNFRTFMGFSDLRFHQSVWIRERPHSFKPVEAFPPWQWNLETMTMNRYKRIPSEVGEDKQVGAVLFESGSGVQFVLCFAVSYKMQYIKIVPSGSESLQNICRDLEVTTSHQHLLNSVAVYQIPPVTITSRQFRASLAREIVMGEVVWVIDFPFM</sequence>
<gene>
    <name evidence="2" type="ORF">G6011_03030</name>
</gene>
<evidence type="ECO:0000313" key="2">
    <source>
        <dbReference type="EMBL" id="KAG9185083.1"/>
    </source>
</evidence>
<dbReference type="PANTHER" id="PTHR10622">
    <property type="entry name" value="HET DOMAIN-CONTAINING PROTEIN"/>
    <property type="match status" value="1"/>
</dbReference>
<reference evidence="2" key="1">
    <citation type="submission" date="2021-07" db="EMBL/GenBank/DDBJ databases">
        <title>Genome Resource of American Ginseng Black Spot Pathogen Alternaria panax.</title>
        <authorList>
            <person name="Qiu C."/>
            <person name="Wang W."/>
            <person name="Liu Z."/>
        </authorList>
    </citation>
    <scope>NUCLEOTIDE SEQUENCE</scope>
    <source>
        <strain evidence="2">BNCC115425</strain>
    </source>
</reference>
<organism evidence="2 3">
    <name type="scientific">Alternaria panax</name>
    <dbReference type="NCBI Taxonomy" id="48097"/>
    <lineage>
        <taxon>Eukaryota</taxon>
        <taxon>Fungi</taxon>
        <taxon>Dikarya</taxon>
        <taxon>Ascomycota</taxon>
        <taxon>Pezizomycotina</taxon>
        <taxon>Dothideomycetes</taxon>
        <taxon>Pleosporomycetidae</taxon>
        <taxon>Pleosporales</taxon>
        <taxon>Pleosporineae</taxon>
        <taxon>Pleosporaceae</taxon>
        <taxon>Alternaria</taxon>
        <taxon>Alternaria sect. Panax</taxon>
    </lineage>
</organism>
<proteinExistence type="predicted"/>
<dbReference type="AlphaFoldDB" id="A0AAD4I450"/>
<dbReference type="PANTHER" id="PTHR10622:SF10">
    <property type="entry name" value="HET DOMAIN-CONTAINING PROTEIN"/>
    <property type="match status" value="1"/>
</dbReference>
<evidence type="ECO:0000313" key="3">
    <source>
        <dbReference type="Proteomes" id="UP001199106"/>
    </source>
</evidence>
<name>A0AAD4I450_9PLEO</name>
<dbReference type="InterPro" id="IPR010730">
    <property type="entry name" value="HET"/>
</dbReference>
<dbReference type="EMBL" id="JAANER010000012">
    <property type="protein sequence ID" value="KAG9185083.1"/>
    <property type="molecule type" value="Genomic_DNA"/>
</dbReference>
<comment type="caution">
    <text evidence="2">The sequence shown here is derived from an EMBL/GenBank/DDBJ whole genome shotgun (WGS) entry which is preliminary data.</text>
</comment>